<dbReference type="SUPFAM" id="SSF53098">
    <property type="entry name" value="Ribonuclease H-like"/>
    <property type="match status" value="1"/>
</dbReference>
<dbReference type="InterPro" id="IPR036397">
    <property type="entry name" value="RNaseH_sf"/>
</dbReference>
<dbReference type="EMBL" id="JACGWN010000015">
    <property type="protein sequence ID" value="KAL0401840.1"/>
    <property type="molecule type" value="Genomic_DNA"/>
</dbReference>
<dbReference type="GO" id="GO:0004523">
    <property type="term" value="F:RNA-DNA hybrid ribonuclease activity"/>
    <property type="evidence" value="ECO:0007669"/>
    <property type="project" value="InterPro"/>
</dbReference>
<dbReference type="Gene3D" id="3.30.420.10">
    <property type="entry name" value="Ribonuclease H-like superfamily/Ribonuclease H"/>
    <property type="match status" value="1"/>
</dbReference>
<feature type="non-terminal residue" evidence="3">
    <location>
        <position position="1"/>
    </location>
</feature>
<dbReference type="Pfam" id="PF13456">
    <property type="entry name" value="RVT_3"/>
    <property type="match status" value="1"/>
</dbReference>
<reference evidence="3" key="1">
    <citation type="submission" date="2020-06" db="EMBL/GenBank/DDBJ databases">
        <authorList>
            <person name="Li T."/>
            <person name="Hu X."/>
            <person name="Zhang T."/>
            <person name="Song X."/>
            <person name="Zhang H."/>
            <person name="Dai N."/>
            <person name="Sheng W."/>
            <person name="Hou X."/>
            <person name="Wei L."/>
        </authorList>
    </citation>
    <scope>NUCLEOTIDE SEQUENCE</scope>
    <source>
        <strain evidence="3">KEN1</strain>
        <tissue evidence="3">Leaf</tissue>
    </source>
</reference>
<dbReference type="Pfam" id="PF13966">
    <property type="entry name" value="zf-RVT"/>
    <property type="match status" value="1"/>
</dbReference>
<dbReference type="InterPro" id="IPR044730">
    <property type="entry name" value="RNase_H-like_dom_plant"/>
</dbReference>
<evidence type="ECO:0000313" key="3">
    <source>
        <dbReference type="EMBL" id="KAL0401840.1"/>
    </source>
</evidence>
<evidence type="ECO:0000259" key="2">
    <source>
        <dbReference type="Pfam" id="PF13966"/>
    </source>
</evidence>
<protein>
    <submittedName>
        <fullName evidence="3">Uncharacterized protein</fullName>
    </submittedName>
</protein>
<dbReference type="CDD" id="cd06222">
    <property type="entry name" value="RNase_H_like"/>
    <property type="match status" value="1"/>
</dbReference>
<dbReference type="AlphaFoldDB" id="A0AAW2TAQ7"/>
<accession>A0AAW2TAQ7</accession>
<gene>
    <name evidence="3" type="ORF">Slati_4213900</name>
</gene>
<organism evidence="3">
    <name type="scientific">Sesamum latifolium</name>
    <dbReference type="NCBI Taxonomy" id="2727402"/>
    <lineage>
        <taxon>Eukaryota</taxon>
        <taxon>Viridiplantae</taxon>
        <taxon>Streptophyta</taxon>
        <taxon>Embryophyta</taxon>
        <taxon>Tracheophyta</taxon>
        <taxon>Spermatophyta</taxon>
        <taxon>Magnoliopsida</taxon>
        <taxon>eudicotyledons</taxon>
        <taxon>Gunneridae</taxon>
        <taxon>Pentapetalae</taxon>
        <taxon>asterids</taxon>
        <taxon>lamiids</taxon>
        <taxon>Lamiales</taxon>
        <taxon>Pedaliaceae</taxon>
        <taxon>Sesamum</taxon>
    </lineage>
</organism>
<feature type="domain" description="RNase H type-1" evidence="1">
    <location>
        <begin position="323"/>
        <end position="407"/>
    </location>
</feature>
<dbReference type="PANTHER" id="PTHR47074">
    <property type="entry name" value="BNAC02G40300D PROTEIN"/>
    <property type="match status" value="1"/>
</dbReference>
<feature type="domain" description="Reverse transcriptase zinc-binding" evidence="2">
    <location>
        <begin position="125"/>
        <end position="220"/>
    </location>
</feature>
<proteinExistence type="predicted"/>
<dbReference type="InterPro" id="IPR002156">
    <property type="entry name" value="RNaseH_domain"/>
</dbReference>
<evidence type="ECO:0000259" key="1">
    <source>
        <dbReference type="Pfam" id="PF13456"/>
    </source>
</evidence>
<dbReference type="InterPro" id="IPR026960">
    <property type="entry name" value="RVT-Znf"/>
</dbReference>
<dbReference type="GO" id="GO:0003676">
    <property type="term" value="F:nucleic acid binding"/>
    <property type="evidence" value="ECO:0007669"/>
    <property type="project" value="InterPro"/>
</dbReference>
<name>A0AAW2TAQ7_9LAMI</name>
<dbReference type="PANTHER" id="PTHR47074:SF48">
    <property type="entry name" value="POLYNUCLEOTIDYL TRANSFERASE, RIBONUCLEASE H-LIKE SUPERFAMILY PROTEIN"/>
    <property type="match status" value="1"/>
</dbReference>
<dbReference type="InterPro" id="IPR012337">
    <property type="entry name" value="RNaseH-like_sf"/>
</dbReference>
<sequence>ASARWRISNGTECKIWNDPWFPRPISFKVLSPPQILDLEATVSELIDPISGDWHTQLVKTIFWPEEAATILGIPISIDPISGDWHTQLVKTIFWPEEAATILGIPISLTGGSDTWVWHHTRNSRFSVRSAYHVAQTLASINNVTPSSSSTSRDWKFIWALTIPNKVKMFAWRSCRNALPTAANVRSRIHDSDTSPCPSCGDPNEDIMHVLKHCSLARQVWALSGIPFEATNENLDNPEDWFRTVSRKLSTSEFRKFLVLCWSLWNARNKRTMEGLCYFPHQITDTGISFHSAFEEYNKILDPKLPQRRDRRWRVPPCGTIKINCDGALFQNEGEYAAGIVARDHTGQCLAWFSKVFQNRVSAEIAEATAILEGIELARRNDWHSITLETDCATLISKLLSDTPDLSPLVPCGNSKWTENGRNSMNVIWSNCIQNLENLSTMYRGRRPIYKRKKE</sequence>
<reference evidence="3" key="2">
    <citation type="journal article" date="2024" name="Plant">
        <title>Genomic evolution and insights into agronomic trait innovations of Sesamum species.</title>
        <authorList>
            <person name="Miao H."/>
            <person name="Wang L."/>
            <person name="Qu L."/>
            <person name="Liu H."/>
            <person name="Sun Y."/>
            <person name="Le M."/>
            <person name="Wang Q."/>
            <person name="Wei S."/>
            <person name="Zheng Y."/>
            <person name="Lin W."/>
            <person name="Duan Y."/>
            <person name="Cao H."/>
            <person name="Xiong S."/>
            <person name="Wang X."/>
            <person name="Wei L."/>
            <person name="Li C."/>
            <person name="Ma Q."/>
            <person name="Ju M."/>
            <person name="Zhao R."/>
            <person name="Li G."/>
            <person name="Mu C."/>
            <person name="Tian Q."/>
            <person name="Mei H."/>
            <person name="Zhang T."/>
            <person name="Gao T."/>
            <person name="Zhang H."/>
        </authorList>
    </citation>
    <scope>NUCLEOTIDE SEQUENCE</scope>
    <source>
        <strain evidence="3">KEN1</strain>
    </source>
</reference>
<comment type="caution">
    <text evidence="3">The sequence shown here is derived from an EMBL/GenBank/DDBJ whole genome shotgun (WGS) entry which is preliminary data.</text>
</comment>
<dbReference type="InterPro" id="IPR052929">
    <property type="entry name" value="RNase_H-like_EbsB-rel"/>
</dbReference>